<keyword evidence="8" id="KW-0902">Two-component regulatory system</keyword>
<dbReference type="Gene3D" id="2.60.120.260">
    <property type="entry name" value="Galactose-binding domain-like"/>
    <property type="match status" value="1"/>
</dbReference>
<dbReference type="InterPro" id="IPR011006">
    <property type="entry name" value="CheY-like_superfamily"/>
</dbReference>
<dbReference type="CDD" id="cd16922">
    <property type="entry name" value="HATPase_EvgS-ArcB-TorS-like"/>
    <property type="match status" value="1"/>
</dbReference>
<feature type="modified residue" description="4-aspartylphosphate" evidence="9">
    <location>
        <position position="734"/>
    </location>
</feature>
<keyword evidence="10" id="KW-0472">Membrane</keyword>
<evidence type="ECO:0000256" key="1">
    <source>
        <dbReference type="ARBA" id="ARBA00000085"/>
    </source>
</evidence>
<evidence type="ECO:0000256" key="2">
    <source>
        <dbReference type="ARBA" id="ARBA00012438"/>
    </source>
</evidence>
<dbReference type="InterPro" id="IPR011623">
    <property type="entry name" value="7TMR_DISM_rcpt_extracell_dom1"/>
</dbReference>
<evidence type="ECO:0000256" key="4">
    <source>
        <dbReference type="ARBA" id="ARBA00022679"/>
    </source>
</evidence>
<dbReference type="InterPro" id="IPR005467">
    <property type="entry name" value="His_kinase_dom"/>
</dbReference>
<dbReference type="SUPFAM" id="SSF55874">
    <property type="entry name" value="ATPase domain of HSP90 chaperone/DNA topoisomerase II/histidine kinase"/>
    <property type="match status" value="2"/>
</dbReference>
<evidence type="ECO:0000313" key="13">
    <source>
        <dbReference type="EMBL" id="GGH86372.1"/>
    </source>
</evidence>
<dbReference type="Pfam" id="PF02518">
    <property type="entry name" value="HATPase_c"/>
    <property type="match status" value="2"/>
</dbReference>
<evidence type="ECO:0000256" key="3">
    <source>
        <dbReference type="ARBA" id="ARBA00022553"/>
    </source>
</evidence>
<dbReference type="SMART" id="SM00388">
    <property type="entry name" value="HisKA"/>
    <property type="match status" value="1"/>
</dbReference>
<gene>
    <name evidence="13" type="ORF">GCM10007362_45990</name>
</gene>
<dbReference type="SMART" id="SM00448">
    <property type="entry name" value="REC"/>
    <property type="match status" value="1"/>
</dbReference>
<keyword evidence="10" id="KW-0812">Transmembrane</keyword>
<dbReference type="CDD" id="cd17546">
    <property type="entry name" value="REC_hyHK_CKI1_RcsC-like"/>
    <property type="match status" value="1"/>
</dbReference>
<dbReference type="PROSITE" id="PS50110">
    <property type="entry name" value="RESPONSE_REGULATORY"/>
    <property type="match status" value="1"/>
</dbReference>
<evidence type="ECO:0000256" key="7">
    <source>
        <dbReference type="ARBA" id="ARBA00022840"/>
    </source>
</evidence>
<feature type="transmembrane region" description="Helical" evidence="10">
    <location>
        <begin position="303"/>
        <end position="322"/>
    </location>
</feature>
<dbReference type="InterPro" id="IPR001789">
    <property type="entry name" value="Sig_transdc_resp-reg_receiver"/>
</dbReference>
<dbReference type="EMBL" id="BMDD01000007">
    <property type="protein sequence ID" value="GGH86372.1"/>
    <property type="molecule type" value="Genomic_DNA"/>
</dbReference>
<keyword evidence="4" id="KW-0808">Transferase</keyword>
<dbReference type="Gene3D" id="3.40.50.2300">
    <property type="match status" value="1"/>
</dbReference>
<dbReference type="PROSITE" id="PS50109">
    <property type="entry name" value="HIS_KIN"/>
    <property type="match status" value="2"/>
</dbReference>
<dbReference type="Pfam" id="PF00072">
    <property type="entry name" value="Response_reg"/>
    <property type="match status" value="1"/>
</dbReference>
<feature type="transmembrane region" description="Helical" evidence="10">
    <location>
        <begin position="328"/>
        <end position="348"/>
    </location>
</feature>
<dbReference type="InterPro" id="IPR004358">
    <property type="entry name" value="Sig_transdc_His_kin-like_C"/>
</dbReference>
<protein>
    <recommendedName>
        <fullName evidence="2">histidine kinase</fullName>
        <ecNumber evidence="2">2.7.13.3</ecNumber>
    </recommendedName>
</protein>
<evidence type="ECO:0000256" key="9">
    <source>
        <dbReference type="PROSITE-ProRule" id="PRU00169"/>
    </source>
</evidence>
<dbReference type="InterPro" id="IPR003594">
    <property type="entry name" value="HATPase_dom"/>
</dbReference>
<dbReference type="InterPro" id="IPR036890">
    <property type="entry name" value="HATPase_C_sf"/>
</dbReference>
<feature type="transmembrane region" description="Helical" evidence="10">
    <location>
        <begin position="234"/>
        <end position="251"/>
    </location>
</feature>
<dbReference type="PANTHER" id="PTHR43047:SF72">
    <property type="entry name" value="OSMOSENSING HISTIDINE PROTEIN KINASE SLN1"/>
    <property type="match status" value="1"/>
</dbReference>
<dbReference type="PANTHER" id="PTHR43047">
    <property type="entry name" value="TWO-COMPONENT HISTIDINE PROTEIN KINASE"/>
    <property type="match status" value="1"/>
</dbReference>
<dbReference type="Pfam" id="PF07695">
    <property type="entry name" value="7TMR-DISM_7TM"/>
    <property type="match status" value="1"/>
</dbReference>
<dbReference type="InterPro" id="IPR010559">
    <property type="entry name" value="Sig_transdc_His_kin_internal"/>
</dbReference>
<keyword evidence="10" id="KW-1133">Transmembrane helix</keyword>
<keyword evidence="5" id="KW-0547">Nucleotide-binding</keyword>
<dbReference type="RefSeq" id="WP_172246406.1">
    <property type="nucleotide sequence ID" value="NZ_BMDD01000007.1"/>
</dbReference>
<sequence length="1014" mass="111957">MLKKWLILILAVCLIIIVPAVGLMDMMTSQRGLPRAEDGKVDLSGWDYAERGAATLNGEWTFYPGRLVDPADLTEKASGGTTLQVPGAWNDAMPDGPLGYGTYRLEIDLGQSFDEDFGLRVSNVRMASRVFLNGEEVGGSGMPSEDRALDIQKNVPYTGFVHLSGTKAVLAVQASNFSYASGGIFDSIVIGPESVILLDKQGDWIRDFASICGFFLPGMLFLLLYVLHKRELPQLFLGLFCMLTVIYVLTHGEKLLDYFLPNMPYMAMLKLQAVSSNLIYLFLIAYMDALIPGIIHKRVLQGYASLAILGAVLGLVLPMPIFSMMESLLLSVAFLSLAYTGWVMIRWVKKSAEDWYLVTLGLMSICVFILLNLIYLIAQADTRWLAIYELVLFVLAQTVLLIRRFVRAFADVERLSGRLLTLDGLKDEFMANTSHELRTPLHGIINIARSMLEGAAGPASAKQRENLAMIMTTGQRLSLLVGDILDFSNLKEGRIRLDVRTLHLPSVVRSVIEVMTYTLENRPIRIVQECPEDLPGVRMDEDRLRQILYNLLGNAVKYTEQGEIRIGASIDGDQVKVEVSDTGIGIERERWPDIFRRFERTDEALGMEGTGLGLSITRQLVELGGGRIWLDSTPGEGTSFFFTLPVSSSAPEASKTGVLAFAEELHSGGTVPEAPEFAVADAGRVLIVDDDPVNRRVLLNLLATAGYEAEAVSGGAEALILMEEKPGFELVVTDWMMPGMSGLELCRQLRERHTLAVLPILLLTARGLPEDIRAGFEAGASDFLSKPVDAGELRARVRTLIGMRRSAEEAIRTEMAFLQAQIKPHFLYNALNVIISACSTDPDKAIDLLIELSHYLRGSFDFHNRDRLVPLQKELELVEAYVALEQARFDDRLVFEYEADDLVGVFVPPLSIQPLVENAVRHGVMQRSAGGVVRLEIRDTGSTVSVRVRDNGVGLAPEDFDEIMAGRMGGVGLRNIHRRLSALHGAALRLESAFSEKESGTEIGFDLPKNLVLQ</sequence>
<comment type="caution">
    <text evidence="13">The sequence shown here is derived from an EMBL/GenBank/DDBJ whole genome shotgun (WGS) entry which is preliminary data.</text>
</comment>
<dbReference type="CDD" id="cd00082">
    <property type="entry name" value="HisKA"/>
    <property type="match status" value="1"/>
</dbReference>
<evidence type="ECO:0000259" key="11">
    <source>
        <dbReference type="PROSITE" id="PS50109"/>
    </source>
</evidence>
<evidence type="ECO:0000259" key="12">
    <source>
        <dbReference type="PROSITE" id="PS50110"/>
    </source>
</evidence>
<dbReference type="Gene3D" id="3.30.565.10">
    <property type="entry name" value="Histidine kinase-like ATPase, C-terminal domain"/>
    <property type="match status" value="2"/>
</dbReference>
<dbReference type="InterPro" id="IPR003661">
    <property type="entry name" value="HisK_dim/P_dom"/>
</dbReference>
<organism evidence="13 14">
    <name type="scientific">Saccharibacillus endophyticus</name>
    <dbReference type="NCBI Taxonomy" id="2060666"/>
    <lineage>
        <taxon>Bacteria</taxon>
        <taxon>Bacillati</taxon>
        <taxon>Bacillota</taxon>
        <taxon>Bacilli</taxon>
        <taxon>Bacillales</taxon>
        <taxon>Paenibacillaceae</taxon>
        <taxon>Saccharibacillus</taxon>
    </lineage>
</organism>
<dbReference type="EC" id="2.7.13.3" evidence="2"/>
<keyword evidence="3 9" id="KW-0597">Phosphoprotein</keyword>
<feature type="transmembrane region" description="Helical" evidence="10">
    <location>
        <begin position="355"/>
        <end position="378"/>
    </location>
</feature>
<dbReference type="PRINTS" id="PR00344">
    <property type="entry name" value="BCTRLSENSOR"/>
</dbReference>
<evidence type="ECO:0000313" key="14">
    <source>
        <dbReference type="Proteomes" id="UP000605427"/>
    </source>
</evidence>
<name>A0ABQ2A8Y4_9BACL</name>
<dbReference type="Pfam" id="PF00512">
    <property type="entry name" value="HisKA"/>
    <property type="match status" value="1"/>
</dbReference>
<feature type="transmembrane region" description="Helical" evidence="10">
    <location>
        <begin position="271"/>
        <end position="291"/>
    </location>
</feature>
<dbReference type="SUPFAM" id="SSF49785">
    <property type="entry name" value="Galactose-binding domain-like"/>
    <property type="match status" value="1"/>
</dbReference>
<keyword evidence="14" id="KW-1185">Reference proteome</keyword>
<dbReference type="InterPro" id="IPR008979">
    <property type="entry name" value="Galactose-bd-like_sf"/>
</dbReference>
<dbReference type="Gene3D" id="1.10.287.130">
    <property type="match status" value="1"/>
</dbReference>
<proteinExistence type="predicted"/>
<accession>A0ABQ2A8Y4</accession>
<dbReference type="SMART" id="SM00387">
    <property type="entry name" value="HATPase_c"/>
    <property type="match status" value="2"/>
</dbReference>
<evidence type="ECO:0000256" key="5">
    <source>
        <dbReference type="ARBA" id="ARBA00022741"/>
    </source>
</evidence>
<feature type="transmembrane region" description="Helical" evidence="10">
    <location>
        <begin position="384"/>
        <end position="406"/>
    </location>
</feature>
<keyword evidence="7" id="KW-0067">ATP-binding</keyword>
<keyword evidence="6" id="KW-0418">Kinase</keyword>
<feature type="domain" description="Histidine kinase" evidence="11">
    <location>
        <begin position="912"/>
        <end position="1011"/>
    </location>
</feature>
<evidence type="ECO:0000256" key="8">
    <source>
        <dbReference type="ARBA" id="ARBA00023012"/>
    </source>
</evidence>
<feature type="domain" description="Response regulatory" evidence="12">
    <location>
        <begin position="684"/>
        <end position="801"/>
    </location>
</feature>
<dbReference type="SUPFAM" id="SSF52172">
    <property type="entry name" value="CheY-like"/>
    <property type="match status" value="1"/>
</dbReference>
<dbReference type="InterPro" id="IPR036097">
    <property type="entry name" value="HisK_dim/P_sf"/>
</dbReference>
<dbReference type="Proteomes" id="UP000605427">
    <property type="component" value="Unassembled WGS sequence"/>
</dbReference>
<evidence type="ECO:0000256" key="10">
    <source>
        <dbReference type="SAM" id="Phobius"/>
    </source>
</evidence>
<dbReference type="SUPFAM" id="SSF47384">
    <property type="entry name" value="Homodimeric domain of signal transducing histidine kinase"/>
    <property type="match status" value="1"/>
</dbReference>
<dbReference type="Pfam" id="PF06580">
    <property type="entry name" value="His_kinase"/>
    <property type="match status" value="1"/>
</dbReference>
<feature type="domain" description="Histidine kinase" evidence="11">
    <location>
        <begin position="432"/>
        <end position="648"/>
    </location>
</feature>
<reference evidence="14" key="1">
    <citation type="journal article" date="2019" name="Int. J. Syst. Evol. Microbiol.">
        <title>The Global Catalogue of Microorganisms (GCM) 10K type strain sequencing project: providing services to taxonomists for standard genome sequencing and annotation.</title>
        <authorList>
            <consortium name="The Broad Institute Genomics Platform"/>
            <consortium name="The Broad Institute Genome Sequencing Center for Infectious Disease"/>
            <person name="Wu L."/>
            <person name="Ma J."/>
        </authorList>
    </citation>
    <scope>NUCLEOTIDE SEQUENCE [LARGE SCALE GENOMIC DNA]</scope>
    <source>
        <strain evidence="14">CCM 8702</strain>
    </source>
</reference>
<comment type="catalytic activity">
    <reaction evidence="1">
        <text>ATP + protein L-histidine = ADP + protein N-phospho-L-histidine.</text>
        <dbReference type="EC" id="2.7.13.3"/>
    </reaction>
</comment>
<feature type="transmembrane region" description="Helical" evidence="10">
    <location>
        <begin position="208"/>
        <end position="227"/>
    </location>
</feature>
<evidence type="ECO:0000256" key="6">
    <source>
        <dbReference type="ARBA" id="ARBA00022777"/>
    </source>
</evidence>